<proteinExistence type="predicted"/>
<dbReference type="Gene3D" id="3.40.50.11190">
    <property type="match status" value="1"/>
</dbReference>
<comment type="caution">
    <text evidence="1">The sequence shown here is derived from an EMBL/GenBank/DDBJ whole genome shotgun (WGS) entry which is preliminary data.</text>
</comment>
<sequence>MKKIVIRTLGGKGIGYGHYYRCLSLAKAIKLIDKNIDIKFIINKDLMSLIENTDFNFTISEDLTEDMKIIKNLDIDLFIFDSYIGDDNYLRAIKEKTKLMLIDDNNDIYDSSIPDIIYNGNIHAEKLGYSNVEGQIKLLGSKYLIMKEEYWNCNVDENLDKGGILITTGGTDEHGIVIKILGEIKDLNVNVKVIIGPGYADDYIKKIEEKKTDNVELIYKPSSLKKYISSSRIIITAGGSTVYEALLQRSIPILFSIADNQDLICKELNDLGIRYLGKYPDIWYSRLVDIINNLNSNSTSDLHSSVFDLVTGKGVLSIAKLLIK</sequence>
<name>A0A6N7XEE0_9FIRM</name>
<dbReference type="Proteomes" id="UP000469523">
    <property type="component" value="Unassembled WGS sequence"/>
</dbReference>
<reference evidence="1 2" key="1">
    <citation type="submission" date="2019-09" db="EMBL/GenBank/DDBJ databases">
        <title>In-depth cultivation of the pig gut microbiome towards novel bacterial diversity and tailored functional studies.</title>
        <authorList>
            <person name="Wylensek D."/>
            <person name="Hitch T.C.A."/>
            <person name="Clavel T."/>
        </authorList>
    </citation>
    <scope>NUCLEOTIDE SEQUENCE [LARGE SCALE GENOMIC DNA]</scope>
    <source>
        <strain evidence="1 2">WCA3-693-APC-4?</strain>
    </source>
</reference>
<dbReference type="EMBL" id="VUNQ01000002">
    <property type="protein sequence ID" value="MSU00116.1"/>
    <property type="molecule type" value="Genomic_DNA"/>
</dbReference>
<dbReference type="SUPFAM" id="SSF53756">
    <property type="entry name" value="UDP-Glycosyltransferase/glycogen phosphorylase"/>
    <property type="match status" value="1"/>
</dbReference>
<dbReference type="AlphaFoldDB" id="A0A6N7XEE0"/>
<evidence type="ECO:0000313" key="2">
    <source>
        <dbReference type="Proteomes" id="UP000469523"/>
    </source>
</evidence>
<evidence type="ECO:0008006" key="3">
    <source>
        <dbReference type="Google" id="ProtNLM"/>
    </source>
</evidence>
<dbReference type="Gene3D" id="3.40.50.2000">
    <property type="entry name" value="Glycogen Phosphorylase B"/>
    <property type="match status" value="1"/>
</dbReference>
<gene>
    <name evidence="1" type="ORF">FYJ83_01370</name>
</gene>
<protein>
    <recommendedName>
        <fullName evidence="3">Glycosyl transferase family 28 C-terminal domain-containing protein</fullName>
    </recommendedName>
</protein>
<accession>A0A6N7XEE0</accession>
<evidence type="ECO:0000313" key="1">
    <source>
        <dbReference type="EMBL" id="MSU00116.1"/>
    </source>
</evidence>
<keyword evidence="2" id="KW-1185">Reference proteome</keyword>
<dbReference type="RefSeq" id="WP_154438353.1">
    <property type="nucleotide sequence ID" value="NZ_VUNQ01000002.1"/>
</dbReference>
<organism evidence="1 2">
    <name type="scientific">Tissierella pigra</name>
    <dbReference type="NCBI Taxonomy" id="2607614"/>
    <lineage>
        <taxon>Bacteria</taxon>
        <taxon>Bacillati</taxon>
        <taxon>Bacillota</taxon>
        <taxon>Tissierellia</taxon>
        <taxon>Tissierellales</taxon>
        <taxon>Tissierellaceae</taxon>
        <taxon>Tissierella</taxon>
    </lineage>
</organism>